<evidence type="ECO:0000259" key="1">
    <source>
        <dbReference type="Pfam" id="PF01345"/>
    </source>
</evidence>
<name>A0A9Q7EB70_MYROD</name>
<dbReference type="Proteomes" id="UP000596202">
    <property type="component" value="Chromosome"/>
</dbReference>
<dbReference type="NCBIfam" id="TIGR01451">
    <property type="entry name" value="B_ant_repeat"/>
    <property type="match status" value="1"/>
</dbReference>
<dbReference type="InterPro" id="IPR047589">
    <property type="entry name" value="DUF11_rpt"/>
</dbReference>
<dbReference type="OrthoDB" id="1236981at2"/>
<feature type="domain" description="DUF11" evidence="1">
    <location>
        <begin position="1142"/>
        <end position="1237"/>
    </location>
</feature>
<accession>A0A9Q7EB70</accession>
<proteinExistence type="predicted"/>
<evidence type="ECO:0000313" key="2">
    <source>
        <dbReference type="EMBL" id="QQU00125.1"/>
    </source>
</evidence>
<dbReference type="RefSeq" id="WP_002989079.1">
    <property type="nucleotide sequence ID" value="NZ_CP068108.1"/>
</dbReference>
<dbReference type="Pfam" id="PF01345">
    <property type="entry name" value="DUF11"/>
    <property type="match status" value="1"/>
</dbReference>
<reference evidence="2 3" key="1">
    <citation type="submission" date="2021-01" db="EMBL/GenBank/DDBJ databases">
        <title>FDA dAtabase for Regulatory Grade micrObial Sequences (FDA-ARGOS): Supporting development and validation of Infectious Disease Dx tests.</title>
        <authorList>
            <person name="Sproer C."/>
            <person name="Gronow S."/>
            <person name="Severitt S."/>
            <person name="Schroder I."/>
            <person name="Tallon L."/>
            <person name="Sadzewicz L."/>
            <person name="Zhao X."/>
            <person name="Boylan J."/>
            <person name="Ott S."/>
            <person name="Bowen H."/>
            <person name="Vavikolanu K."/>
            <person name="Mehta A."/>
            <person name="Aluvathingal J."/>
            <person name="Nadendla S."/>
            <person name="Lowell S."/>
            <person name="Myers T."/>
            <person name="Yan Y."/>
            <person name="Sichtig H."/>
        </authorList>
    </citation>
    <scope>NUCLEOTIDE SEQUENCE [LARGE SCALE GENOMIC DNA]</scope>
    <source>
        <strain evidence="2 3">FDAARGOS_1131</strain>
    </source>
</reference>
<dbReference type="GeneID" id="93529684"/>
<sequence>MFNRQHMEEKITFSLWTRVLIFLVLLVPLVQGYGQTKVLATSVKSGTNVKEALLGQGSYQPTTDTNYAEVIGAQNIKDGNESTYATLKAKTVAAVVTKNGEAWVQTNFDHKIPIGTTSYVKVSKVTAGGASLDLGGVLGGLLGLLGDKIFVEAYANAEDGSPIAGTNLKTTFVETKSGDLLLAITSKVPYEGIRVKLRSEASALNLLGSKNYEMNIYEAFYYTGEASCGKPLATGVGSVGLNLDVLGGLFTTIGTNQYGKSIDNDANSFSVLKGGNLLAVNVGSSISQYFYFPTKSSSNGTVNIKLGGNTGVLDLNLLSNIEVRLYGNDELVYLRALSGGLLNGVDIAGLLHNNEPVTLTFAPGKAFDKVEVRMNTSVNVGLASGGLRIYDVERYDGTTCINPNYRDPESTQVPFETASCVTSLVDFQNVDFATNVLDNNNETYATLYAKAGTLLAGEYASGMIQMAYPDLVPAYTTSYIRIGMEGEILSRLLGGTLGSLLDGTLGAILGKHYFEVDVYNETNPNPIAHASSSSSFTSTTGGKMTVVQDKIGRYYLAVTPNQAYKSIKITNKVSGIPNGEIRTLNVYNMCREIGTNPCFAPQFTSYDQTGLSLSVGSLNGAGVTNPYYAISGNSSDYAEISTGTVAVAATVRQAIYFGKPSQAGDQIKMRLQLNPTGLLALDLAGKYNVVTFLGDQQKEVFTLQQGLINNLNLLNLFKSGGIQTLTFDTTQTFDRVEIQVGSLVNASVIPAIRLYDVKRVSTTCPESSGVSPFTTPVCATELLDANNANDINNLFDGNFDSYATLQSGAGFLLGLGNKFEGFVEMGYTASVPANTTSYVRIDFENTALEKLISGSLGNLVTGILNGLVFGNHDFEVQVKNEQGAVILNRGTQTTNASSSEGTIRVVVDKLGRTYLAITPTSAYKSVRIIDKTNSALGLLAQPNSMNVYGMCYETAPATCVAPFATSFEYEGVNLSVNALGGAGVTYPERAIDDNSTHGSQMSLGTISVAGGVKQWIYFNSLSEADDITNIRLKVGAGGVSVDLLANLEIAAYRGDALVDRLDWNNELLEGVDLLGLLNSANVVDIPFKPNGIYDRIAISIKSVVGVGVFPPVEIYKVERLCSPYGPDQNLVSWKSYKVNDDAATDFVTGGETIEYTIHVKNVGSTVVNQFSVSDRIPTGTSFGTDFSNGTLSVNRDLITYNFSGTMTPGNEQRFVFTVAVNPTLEGILQIKNTAFTKEAGDIISYPSYPPVDNTNPTEPDLTKNPGTIIKVVHSTALPKAIITSDHGNAVCPDTEFILDSNKGPAEADTYQWYFGDEAIDATMAGSTNPNYGKEKTLTTNYPGSYTVVYTKGVEVSVESDPFVVTQLPTPVIQFSSSQRINVTIPRDQNTVTVTLPTATVEGGNGTIKWYNDQAVEFDGSSITFDTPGVYLLTVVAQGTNQCESVENVMITVYDDSLCPPMIERVYATGSSSWGSIITGGVSGTSNTLDGDPTTYSTLTTGIGLLGIGTVWQNIYFEEEATAGTPVTIKLGKQYSGLMLAGGISVVGLDADGNTIGTLKSVQGGLLDLLAADNVIEYTFVPSDRTGPKKYKGVRVSQGSLLSVAQIAKVYHAYHTKNVSAFSPEYCEPVSDNVHPAVLDVLHGVQDLGIGAASATASVANPWNAVDGNLETYATIARGVAVLNAASLTVIFKQQAMPGDKLHIVTEVPGNPILSLELIKGYTIQRYLGDQKVGAEIDGTNGAQILDLKLLGLGYRNKYKMIIKDIDQPFDRVKISYGSVVGVLGDLTRIYEVTVAPRIDVGIDIDEEYLDLCQGGILTINAEDNCSTYEVYTEETGGTPVPTEGLNNFRLPYHLPEYQDELPGDTGLGPKYSVVYVQTYRNGCVIGRRLPIRLLLKNCSVKSNLNVTQKIK</sequence>
<dbReference type="EMBL" id="CP068108">
    <property type="protein sequence ID" value="QQU00125.1"/>
    <property type="molecule type" value="Genomic_DNA"/>
</dbReference>
<dbReference type="InterPro" id="IPR001434">
    <property type="entry name" value="OmcB-like_DUF11"/>
</dbReference>
<gene>
    <name evidence="2" type="ORF">I6I88_18510</name>
</gene>
<evidence type="ECO:0000313" key="3">
    <source>
        <dbReference type="Proteomes" id="UP000596202"/>
    </source>
</evidence>
<protein>
    <submittedName>
        <fullName evidence="2">DUF11 domain-containing protein</fullName>
    </submittedName>
</protein>
<organism evidence="2 3">
    <name type="scientific">Myroides odoratus</name>
    <name type="common">Flavobacterium odoratum</name>
    <dbReference type="NCBI Taxonomy" id="256"/>
    <lineage>
        <taxon>Bacteria</taxon>
        <taxon>Pseudomonadati</taxon>
        <taxon>Bacteroidota</taxon>
        <taxon>Flavobacteriia</taxon>
        <taxon>Flavobacteriales</taxon>
        <taxon>Flavobacteriaceae</taxon>
        <taxon>Myroides</taxon>
    </lineage>
</organism>